<evidence type="ECO:0000256" key="2">
    <source>
        <dbReference type="ARBA" id="ARBA00022490"/>
    </source>
</evidence>
<keyword evidence="4 6" id="KW-0378">Hydrolase</keyword>
<dbReference type="PANTHER" id="PTHR34137:SF1">
    <property type="entry name" value="EXODEOXYRIBONUCLEASE 7 SMALL SUBUNIT"/>
    <property type="match status" value="1"/>
</dbReference>
<comment type="subunit">
    <text evidence="6">Heterooligomer composed of large and small subunits.</text>
</comment>
<keyword evidence="8" id="KW-1185">Reference proteome</keyword>
<organism evidence="7 8">
    <name type="scientific">Gaiella occulta</name>
    <dbReference type="NCBI Taxonomy" id="1002870"/>
    <lineage>
        <taxon>Bacteria</taxon>
        <taxon>Bacillati</taxon>
        <taxon>Actinomycetota</taxon>
        <taxon>Thermoleophilia</taxon>
        <taxon>Gaiellales</taxon>
        <taxon>Gaiellaceae</taxon>
        <taxon>Gaiella</taxon>
    </lineage>
</organism>
<dbReference type="NCBIfam" id="TIGR01280">
    <property type="entry name" value="xseB"/>
    <property type="match status" value="1"/>
</dbReference>
<comment type="caution">
    <text evidence="7">The sequence shown here is derived from an EMBL/GenBank/DDBJ whole genome shotgun (WGS) entry which is preliminary data.</text>
</comment>
<dbReference type="InterPro" id="IPR003761">
    <property type="entry name" value="Exonuc_VII_S"/>
</dbReference>
<dbReference type="PANTHER" id="PTHR34137">
    <property type="entry name" value="EXODEOXYRIBONUCLEASE 7 SMALL SUBUNIT"/>
    <property type="match status" value="1"/>
</dbReference>
<dbReference type="Proteomes" id="UP000254134">
    <property type="component" value="Unassembled WGS sequence"/>
</dbReference>
<dbReference type="OrthoDB" id="5244334at2"/>
<keyword evidence="2 6" id="KW-0963">Cytoplasm</keyword>
<dbReference type="InterPro" id="IPR037004">
    <property type="entry name" value="Exonuc_VII_ssu_sf"/>
</dbReference>
<dbReference type="GO" id="GO:0008855">
    <property type="term" value="F:exodeoxyribonuclease VII activity"/>
    <property type="evidence" value="ECO:0007669"/>
    <property type="project" value="UniProtKB-UniRule"/>
</dbReference>
<comment type="catalytic activity">
    <reaction evidence="6">
        <text>Exonucleolytic cleavage in either 5'- to 3'- or 3'- to 5'-direction to yield nucleoside 5'-phosphates.</text>
        <dbReference type="EC" id="3.1.11.6"/>
    </reaction>
</comment>
<dbReference type="GO" id="GO:0009318">
    <property type="term" value="C:exodeoxyribonuclease VII complex"/>
    <property type="evidence" value="ECO:0007669"/>
    <property type="project" value="UniProtKB-UniRule"/>
</dbReference>
<name>A0A7M2Z0Y9_9ACTN</name>
<dbReference type="SUPFAM" id="SSF116842">
    <property type="entry name" value="XseB-like"/>
    <property type="match status" value="1"/>
</dbReference>
<dbReference type="GO" id="GO:0006308">
    <property type="term" value="P:DNA catabolic process"/>
    <property type="evidence" value="ECO:0007669"/>
    <property type="project" value="UniProtKB-UniRule"/>
</dbReference>
<proteinExistence type="inferred from homology"/>
<evidence type="ECO:0000256" key="1">
    <source>
        <dbReference type="ARBA" id="ARBA00009998"/>
    </source>
</evidence>
<dbReference type="GO" id="GO:0005829">
    <property type="term" value="C:cytosol"/>
    <property type="evidence" value="ECO:0007669"/>
    <property type="project" value="TreeGrafter"/>
</dbReference>
<dbReference type="RefSeq" id="WP_114794822.1">
    <property type="nucleotide sequence ID" value="NZ_QQZY01000001.1"/>
</dbReference>
<gene>
    <name evidence="6" type="primary">xseB</name>
    <name evidence="7" type="ORF">Gocc_0370</name>
</gene>
<dbReference type="HAMAP" id="MF_00337">
    <property type="entry name" value="Exonuc_7_S"/>
    <property type="match status" value="1"/>
</dbReference>
<dbReference type="AlphaFoldDB" id="A0A7M2Z0Y9"/>
<accession>A0A7M2Z0Y9</accession>
<dbReference type="Gene3D" id="1.10.287.1040">
    <property type="entry name" value="Exonuclease VII, small subunit"/>
    <property type="match status" value="1"/>
</dbReference>
<evidence type="ECO:0000256" key="4">
    <source>
        <dbReference type="ARBA" id="ARBA00022801"/>
    </source>
</evidence>
<evidence type="ECO:0000256" key="3">
    <source>
        <dbReference type="ARBA" id="ARBA00022722"/>
    </source>
</evidence>
<comment type="similarity">
    <text evidence="1 6">Belongs to the XseB family.</text>
</comment>
<dbReference type="EC" id="3.1.11.6" evidence="6"/>
<evidence type="ECO:0000256" key="6">
    <source>
        <dbReference type="HAMAP-Rule" id="MF_00337"/>
    </source>
</evidence>
<evidence type="ECO:0000313" key="7">
    <source>
        <dbReference type="EMBL" id="RDI75951.1"/>
    </source>
</evidence>
<sequence length="72" mass="8176">MSEAERPFEELQRELEEIVGRLERGDVQVDEAIVLWQRGEELYRRCATMLEAAEGRIEALSADARDSGEPGL</sequence>
<evidence type="ECO:0000313" key="8">
    <source>
        <dbReference type="Proteomes" id="UP000254134"/>
    </source>
</evidence>
<reference evidence="8" key="2">
    <citation type="journal article" date="2019" name="MicrobiologyOpen">
        <title>High-quality draft genome sequence of Gaiella occulta isolated from a 150 meter deep mineral water borehole and comparison with the genome sequences of other deep-branching lineages of the phylum Actinobacteria.</title>
        <authorList>
            <person name="Severino R."/>
            <person name="Froufe H.J.C."/>
            <person name="Barroso C."/>
            <person name="Albuquerque L."/>
            <person name="Lobo-da-Cunha A."/>
            <person name="da Costa M.S."/>
            <person name="Egas C."/>
        </authorList>
    </citation>
    <scope>NUCLEOTIDE SEQUENCE [LARGE SCALE GENOMIC DNA]</scope>
    <source>
        <strain evidence="8">F2-233</strain>
    </source>
</reference>
<evidence type="ECO:0000256" key="5">
    <source>
        <dbReference type="ARBA" id="ARBA00022839"/>
    </source>
</evidence>
<protein>
    <recommendedName>
        <fullName evidence="6">Exodeoxyribonuclease 7 small subunit</fullName>
        <ecNumber evidence="6">3.1.11.6</ecNumber>
    </recommendedName>
    <alternativeName>
        <fullName evidence="6">Exodeoxyribonuclease VII small subunit</fullName>
        <shortName evidence="6">Exonuclease VII small subunit</shortName>
    </alternativeName>
</protein>
<dbReference type="Pfam" id="PF02609">
    <property type="entry name" value="Exonuc_VII_S"/>
    <property type="match status" value="1"/>
</dbReference>
<reference evidence="7 8" key="1">
    <citation type="submission" date="2018-07" db="EMBL/GenBank/DDBJ databases">
        <title>High-quality-draft genome sequence of Gaiella occulta.</title>
        <authorList>
            <person name="Severino R."/>
            <person name="Froufe H.J.C."/>
            <person name="Rainey F.A."/>
            <person name="Barroso C."/>
            <person name="Albuquerque L."/>
            <person name="Lobo-Da-Cunha A."/>
            <person name="Da Costa M.S."/>
            <person name="Egas C."/>
        </authorList>
    </citation>
    <scope>NUCLEOTIDE SEQUENCE [LARGE SCALE GENOMIC DNA]</scope>
    <source>
        <strain evidence="7 8">F2-233</strain>
    </source>
</reference>
<dbReference type="PIRSF" id="PIRSF006488">
    <property type="entry name" value="Exonuc_VII_S"/>
    <property type="match status" value="1"/>
</dbReference>
<keyword evidence="5 6" id="KW-0269">Exonuclease</keyword>
<comment type="subcellular location">
    <subcellularLocation>
        <location evidence="6">Cytoplasm</location>
    </subcellularLocation>
</comment>
<dbReference type="EMBL" id="QQZY01000001">
    <property type="protein sequence ID" value="RDI75951.1"/>
    <property type="molecule type" value="Genomic_DNA"/>
</dbReference>
<comment type="function">
    <text evidence="6">Bidirectionally degrades single-stranded DNA into large acid-insoluble oligonucleotides, which are then degraded further into small acid-soluble oligonucleotides.</text>
</comment>
<keyword evidence="3 6" id="KW-0540">Nuclease</keyword>